<sequence>MTRTHRARTAALPSALALLLAMSGCSAADVPEPVATTNAPLEFADEAEARAAAEAAFGRYHDVQQRAWQSGGVDVADFESVAVDDALDGAIIDANGFKDAGLHTVGETSFEVREIQQYWHDDETLFVQFTICEDLSGLDGLNADGESMVSPDRQPFVPYTATAMGSDPDLMKISEYESWRGSNYCL</sequence>
<reference evidence="2 3" key="1">
    <citation type="submission" date="2019-12" db="EMBL/GenBank/DDBJ databases">
        <authorList>
            <person name="Kim Y.S."/>
        </authorList>
    </citation>
    <scope>NUCLEOTIDE SEQUENCE [LARGE SCALE GENOMIC DNA]</scope>
    <source>
        <strain evidence="2 3">MMS17-SY077</strain>
    </source>
</reference>
<dbReference type="Proteomes" id="UP000438182">
    <property type="component" value="Unassembled WGS sequence"/>
</dbReference>
<keyword evidence="1" id="KW-0732">Signal</keyword>
<protein>
    <recommendedName>
        <fullName evidence="4">Lipoprotein</fullName>
    </recommendedName>
</protein>
<organism evidence="2 3">
    <name type="scientific">Agromyces seonyuensis</name>
    <dbReference type="NCBI Taxonomy" id="2662446"/>
    <lineage>
        <taxon>Bacteria</taxon>
        <taxon>Bacillati</taxon>
        <taxon>Actinomycetota</taxon>
        <taxon>Actinomycetes</taxon>
        <taxon>Micrococcales</taxon>
        <taxon>Microbacteriaceae</taxon>
        <taxon>Agromyces</taxon>
    </lineage>
</organism>
<dbReference type="PROSITE" id="PS51257">
    <property type="entry name" value="PROKAR_LIPOPROTEIN"/>
    <property type="match status" value="1"/>
</dbReference>
<keyword evidence="3" id="KW-1185">Reference proteome</keyword>
<feature type="chain" id="PRO_5026164279" description="Lipoprotein" evidence="1">
    <location>
        <begin position="28"/>
        <end position="186"/>
    </location>
</feature>
<dbReference type="RefSeq" id="WP_160423015.1">
    <property type="nucleotide sequence ID" value="NZ_WSTA01000010.1"/>
</dbReference>
<accession>A0A6I4P2Z4</accession>
<evidence type="ECO:0000313" key="3">
    <source>
        <dbReference type="Proteomes" id="UP000438182"/>
    </source>
</evidence>
<proteinExistence type="predicted"/>
<dbReference type="EMBL" id="WSTA01000010">
    <property type="protein sequence ID" value="MWB97667.1"/>
    <property type="molecule type" value="Genomic_DNA"/>
</dbReference>
<gene>
    <name evidence="2" type="ORF">GB864_03735</name>
</gene>
<evidence type="ECO:0008006" key="4">
    <source>
        <dbReference type="Google" id="ProtNLM"/>
    </source>
</evidence>
<name>A0A6I4P2Z4_9MICO</name>
<comment type="caution">
    <text evidence="2">The sequence shown here is derived from an EMBL/GenBank/DDBJ whole genome shotgun (WGS) entry which is preliminary data.</text>
</comment>
<dbReference type="AlphaFoldDB" id="A0A6I4P2Z4"/>
<evidence type="ECO:0000313" key="2">
    <source>
        <dbReference type="EMBL" id="MWB97667.1"/>
    </source>
</evidence>
<feature type="signal peptide" evidence="1">
    <location>
        <begin position="1"/>
        <end position="27"/>
    </location>
</feature>
<evidence type="ECO:0000256" key="1">
    <source>
        <dbReference type="SAM" id="SignalP"/>
    </source>
</evidence>